<evidence type="ECO:0000313" key="1">
    <source>
        <dbReference type="EMBL" id="KMT23080.1"/>
    </source>
</evidence>
<dbReference type="EMBL" id="LFVU01000003">
    <property type="protein sequence ID" value="KMT23080.1"/>
    <property type="molecule type" value="Genomic_DNA"/>
</dbReference>
<sequence>MDISILLGKTLSEAKELIGKNIEDYSPYEFIKILSPKEDIIGHEERVIKVEKKDKIIIYYSLF</sequence>
<proteinExistence type="predicted"/>
<reference evidence="1 2" key="1">
    <citation type="submission" date="2015-06" db="EMBL/GenBank/DDBJ databases">
        <title>Draft genome sequence of the purine-degrading Clostridium cylindrosporum HC-1 (DSM 605).</title>
        <authorList>
            <person name="Poehlein A."/>
            <person name="Schiel-Bengelsdorf B."/>
            <person name="Bengelsdorf F."/>
            <person name="Daniel R."/>
            <person name="Duerre P."/>
        </authorList>
    </citation>
    <scope>NUCLEOTIDE SEQUENCE [LARGE SCALE GENOMIC DNA]</scope>
    <source>
        <strain evidence="1 2">DSM 605</strain>
    </source>
</reference>
<keyword evidence="2" id="KW-1185">Reference proteome</keyword>
<dbReference type="Proteomes" id="UP000036756">
    <property type="component" value="Unassembled WGS sequence"/>
</dbReference>
<accession>A0A0J8DAM1</accession>
<comment type="caution">
    <text evidence="1">The sequence shown here is derived from an EMBL/GenBank/DDBJ whole genome shotgun (WGS) entry which is preliminary data.</text>
</comment>
<dbReference type="AlphaFoldDB" id="A0A0J8DAM1"/>
<gene>
    <name evidence="1" type="ORF">CLCY_7c01270</name>
</gene>
<dbReference type="RefSeq" id="WP_048569454.1">
    <property type="nucleotide sequence ID" value="NZ_LFVU01000003.1"/>
</dbReference>
<name>A0A0J8DAM1_CLOCY</name>
<evidence type="ECO:0000313" key="2">
    <source>
        <dbReference type="Proteomes" id="UP000036756"/>
    </source>
</evidence>
<organism evidence="1 2">
    <name type="scientific">Clostridium cylindrosporum DSM 605</name>
    <dbReference type="NCBI Taxonomy" id="1121307"/>
    <lineage>
        <taxon>Bacteria</taxon>
        <taxon>Bacillati</taxon>
        <taxon>Bacillota</taxon>
        <taxon>Clostridia</taxon>
        <taxon>Eubacteriales</taxon>
        <taxon>Clostridiaceae</taxon>
        <taxon>Clostridium</taxon>
    </lineage>
</organism>
<dbReference type="STRING" id="1121307.CLCY_7c01270"/>
<dbReference type="PATRIC" id="fig|1121307.3.peg.2410"/>
<protein>
    <submittedName>
        <fullName evidence="1">Uncharacterized protein</fullName>
    </submittedName>
</protein>